<dbReference type="Proteomes" id="UP000092460">
    <property type="component" value="Unassembled WGS sequence"/>
</dbReference>
<dbReference type="Pfam" id="PF09759">
    <property type="entry name" value="Atx10homo_assoc"/>
    <property type="match status" value="1"/>
</dbReference>
<dbReference type="EnsemblMetazoa" id="GPPI028065-RA">
    <property type="protein sequence ID" value="GPPI028065-PA"/>
    <property type="gene ID" value="GPPI028065"/>
</dbReference>
<dbReference type="InterPro" id="IPR019156">
    <property type="entry name" value="Ataxin-10_domain"/>
</dbReference>
<dbReference type="VEuPathDB" id="VectorBase:GPPI028065"/>
<keyword evidence="3" id="KW-1185">Reference proteome</keyword>
<reference evidence="2" key="2">
    <citation type="submission" date="2020-05" db="UniProtKB">
        <authorList>
            <consortium name="EnsemblMetazoa"/>
        </authorList>
    </citation>
    <scope>IDENTIFICATION</scope>
    <source>
        <strain evidence="2">IAEA</strain>
    </source>
</reference>
<sequence length="63" mass="7090">MKNLTNQTYCRDAQLKPALLEYTNMDARHPLIKEWSILAISNACLGCPEIQKIIANFTQKGPA</sequence>
<evidence type="ECO:0000259" key="1">
    <source>
        <dbReference type="Pfam" id="PF09759"/>
    </source>
</evidence>
<evidence type="ECO:0000313" key="3">
    <source>
        <dbReference type="Proteomes" id="UP000092460"/>
    </source>
</evidence>
<protein>
    <recommendedName>
        <fullName evidence="1">Ataxin-10 domain-containing protein</fullName>
    </recommendedName>
</protein>
<name>A0A1B0BF59_9MUSC</name>
<organism evidence="2 3">
    <name type="scientific">Glossina palpalis gambiensis</name>
    <dbReference type="NCBI Taxonomy" id="67801"/>
    <lineage>
        <taxon>Eukaryota</taxon>
        <taxon>Metazoa</taxon>
        <taxon>Ecdysozoa</taxon>
        <taxon>Arthropoda</taxon>
        <taxon>Hexapoda</taxon>
        <taxon>Insecta</taxon>
        <taxon>Pterygota</taxon>
        <taxon>Neoptera</taxon>
        <taxon>Endopterygota</taxon>
        <taxon>Diptera</taxon>
        <taxon>Brachycera</taxon>
        <taxon>Muscomorpha</taxon>
        <taxon>Hippoboscoidea</taxon>
        <taxon>Glossinidae</taxon>
        <taxon>Glossina</taxon>
    </lineage>
</organism>
<feature type="domain" description="Ataxin-10" evidence="1">
    <location>
        <begin position="2"/>
        <end position="61"/>
    </location>
</feature>
<dbReference type="AlphaFoldDB" id="A0A1B0BF59"/>
<reference evidence="3" key="1">
    <citation type="submission" date="2015-01" db="EMBL/GenBank/DDBJ databases">
        <authorList>
            <person name="Aksoy S."/>
            <person name="Warren W."/>
            <person name="Wilson R.K."/>
        </authorList>
    </citation>
    <scope>NUCLEOTIDE SEQUENCE [LARGE SCALE GENOMIC DNA]</scope>
    <source>
        <strain evidence="3">IAEA</strain>
    </source>
</reference>
<dbReference type="EMBL" id="JXJN01013289">
    <property type="status" value="NOT_ANNOTATED_CDS"/>
    <property type="molecule type" value="Genomic_DNA"/>
</dbReference>
<evidence type="ECO:0000313" key="2">
    <source>
        <dbReference type="EnsemblMetazoa" id="GPPI028065-PA"/>
    </source>
</evidence>
<proteinExistence type="predicted"/>
<accession>A0A1B0BF59</accession>